<evidence type="ECO:0000313" key="1">
    <source>
        <dbReference type="EMBL" id="KAL0415241.1"/>
    </source>
</evidence>
<comment type="caution">
    <text evidence="1">The sequence shown here is derived from an EMBL/GenBank/DDBJ whole genome shotgun (WGS) entry which is preliminary data.</text>
</comment>
<protein>
    <submittedName>
        <fullName evidence="1">Uncharacterized protein</fullName>
    </submittedName>
</protein>
<reference evidence="1" key="2">
    <citation type="journal article" date="2024" name="Plant">
        <title>Genomic evolution and insights into agronomic trait innovations of Sesamum species.</title>
        <authorList>
            <person name="Miao H."/>
            <person name="Wang L."/>
            <person name="Qu L."/>
            <person name="Liu H."/>
            <person name="Sun Y."/>
            <person name="Le M."/>
            <person name="Wang Q."/>
            <person name="Wei S."/>
            <person name="Zheng Y."/>
            <person name="Lin W."/>
            <person name="Duan Y."/>
            <person name="Cao H."/>
            <person name="Xiong S."/>
            <person name="Wang X."/>
            <person name="Wei L."/>
            <person name="Li C."/>
            <person name="Ma Q."/>
            <person name="Ju M."/>
            <person name="Zhao R."/>
            <person name="Li G."/>
            <person name="Mu C."/>
            <person name="Tian Q."/>
            <person name="Mei H."/>
            <person name="Zhang T."/>
            <person name="Gao T."/>
            <person name="Zhang H."/>
        </authorList>
    </citation>
    <scope>NUCLEOTIDE SEQUENCE</scope>
    <source>
        <strain evidence="1">KEN1</strain>
    </source>
</reference>
<dbReference type="EMBL" id="JACGWN010000012">
    <property type="protein sequence ID" value="KAL0415241.1"/>
    <property type="molecule type" value="Genomic_DNA"/>
</dbReference>
<reference evidence="1" key="1">
    <citation type="submission" date="2020-06" db="EMBL/GenBank/DDBJ databases">
        <authorList>
            <person name="Li T."/>
            <person name="Hu X."/>
            <person name="Zhang T."/>
            <person name="Song X."/>
            <person name="Zhang H."/>
            <person name="Dai N."/>
            <person name="Sheng W."/>
            <person name="Hou X."/>
            <person name="Wei L."/>
        </authorList>
    </citation>
    <scope>NUCLEOTIDE SEQUENCE</scope>
    <source>
        <strain evidence="1">KEN1</strain>
        <tissue evidence="1">Leaf</tissue>
    </source>
</reference>
<gene>
    <name evidence="1" type="ORF">Slati_3356000</name>
</gene>
<sequence>MKKKVNYNSPRTAAPYDLFACHLTLIIVIFLSLAGSEGAQGKGSAEGSVWWFWSEEKRQKMRLTEKQMGSIAPFLSLWCRVIVSSSS</sequence>
<name>A0AAW2UIN2_9LAMI</name>
<dbReference type="AlphaFoldDB" id="A0AAW2UIN2"/>
<proteinExistence type="predicted"/>
<accession>A0AAW2UIN2</accession>
<organism evidence="1">
    <name type="scientific">Sesamum latifolium</name>
    <dbReference type="NCBI Taxonomy" id="2727402"/>
    <lineage>
        <taxon>Eukaryota</taxon>
        <taxon>Viridiplantae</taxon>
        <taxon>Streptophyta</taxon>
        <taxon>Embryophyta</taxon>
        <taxon>Tracheophyta</taxon>
        <taxon>Spermatophyta</taxon>
        <taxon>Magnoliopsida</taxon>
        <taxon>eudicotyledons</taxon>
        <taxon>Gunneridae</taxon>
        <taxon>Pentapetalae</taxon>
        <taxon>asterids</taxon>
        <taxon>lamiids</taxon>
        <taxon>Lamiales</taxon>
        <taxon>Pedaliaceae</taxon>
        <taxon>Sesamum</taxon>
    </lineage>
</organism>